<feature type="non-terminal residue" evidence="1">
    <location>
        <position position="64"/>
    </location>
</feature>
<reference evidence="1 2" key="1">
    <citation type="journal article" date="2009" name="Science">
        <title>Green evolution and dynamic adaptations revealed by genomes of the marine picoeukaryotes Micromonas.</title>
        <authorList>
            <person name="Worden A.Z."/>
            <person name="Lee J.H."/>
            <person name="Mock T."/>
            <person name="Rouze P."/>
            <person name="Simmons M.P."/>
            <person name="Aerts A.L."/>
            <person name="Allen A.E."/>
            <person name="Cuvelier M.L."/>
            <person name="Derelle E."/>
            <person name="Everett M.V."/>
            <person name="Foulon E."/>
            <person name="Grimwood J."/>
            <person name="Gundlach H."/>
            <person name="Henrissat B."/>
            <person name="Napoli C."/>
            <person name="McDonald S.M."/>
            <person name="Parker M.S."/>
            <person name="Rombauts S."/>
            <person name="Salamov A."/>
            <person name="Von Dassow P."/>
            <person name="Badger J.H."/>
            <person name="Coutinho P.M."/>
            <person name="Demir E."/>
            <person name="Dubchak I."/>
            <person name="Gentemann C."/>
            <person name="Eikrem W."/>
            <person name="Gready J.E."/>
            <person name="John U."/>
            <person name="Lanier W."/>
            <person name="Lindquist E.A."/>
            <person name="Lucas S."/>
            <person name="Mayer K.F."/>
            <person name="Moreau H."/>
            <person name="Not F."/>
            <person name="Otillar R."/>
            <person name="Panaud O."/>
            <person name="Pangilinan J."/>
            <person name="Paulsen I."/>
            <person name="Piegu B."/>
            <person name="Poliakov A."/>
            <person name="Robbens S."/>
            <person name="Schmutz J."/>
            <person name="Toulza E."/>
            <person name="Wyss T."/>
            <person name="Zelensky A."/>
            <person name="Zhou K."/>
            <person name="Armbrust E.V."/>
            <person name="Bhattacharya D."/>
            <person name="Goodenough U.W."/>
            <person name="Van de Peer Y."/>
            <person name="Grigoriev I.V."/>
        </authorList>
    </citation>
    <scope>NUCLEOTIDE SEQUENCE [LARGE SCALE GENOMIC DNA]</scope>
    <source>
        <strain evidence="2">RCC299 / NOUM17</strain>
    </source>
</reference>
<dbReference type="PANTHER" id="PTHR33383">
    <property type="entry name" value="MEMBRANE PROTEIN INSERTION EFFICIENCY FACTOR-RELATED"/>
    <property type="match status" value="1"/>
</dbReference>
<dbReference type="InParanoid" id="C1E357"/>
<dbReference type="STRING" id="296587.C1E357"/>
<dbReference type="EMBL" id="CP001325">
    <property type="protein sequence ID" value="ACO62874.1"/>
    <property type="molecule type" value="Genomic_DNA"/>
</dbReference>
<dbReference type="AlphaFoldDB" id="C1E357"/>
<name>C1E357_MICCC</name>
<accession>C1E357</accession>
<gene>
    <name evidence="1" type="ORF">MICPUN_74778</name>
</gene>
<dbReference type="KEGG" id="mis:MICPUN_74778"/>
<dbReference type="InterPro" id="IPR002696">
    <property type="entry name" value="Membr_insert_effic_factor_YidD"/>
</dbReference>
<dbReference type="HAMAP" id="MF_00386">
    <property type="entry name" value="UPF0161_YidD"/>
    <property type="match status" value="1"/>
</dbReference>
<sequence length="64" mass="7105">LALALIRFYRTQISPLTPPACRFVPTCSQYAMDAFRTFGAGKGSLLTFWRLARCTPFGGKGYDP</sequence>
<dbReference type="Proteomes" id="UP000002009">
    <property type="component" value="Chromosome 4"/>
</dbReference>
<dbReference type="GeneID" id="8242527"/>
<dbReference type="PANTHER" id="PTHR33383:SF1">
    <property type="entry name" value="MEMBRANE PROTEIN INSERTION EFFICIENCY FACTOR-RELATED"/>
    <property type="match status" value="1"/>
</dbReference>
<evidence type="ECO:0008006" key="3">
    <source>
        <dbReference type="Google" id="ProtNLM"/>
    </source>
</evidence>
<proteinExistence type="inferred from homology"/>
<dbReference type="NCBIfam" id="TIGR00278">
    <property type="entry name" value="membrane protein insertion efficiency factor YidD"/>
    <property type="match status" value="1"/>
</dbReference>
<feature type="non-terminal residue" evidence="1">
    <location>
        <position position="1"/>
    </location>
</feature>
<dbReference type="OrthoDB" id="1798at2759"/>
<dbReference type="Pfam" id="PF01809">
    <property type="entry name" value="YidD"/>
    <property type="match status" value="1"/>
</dbReference>
<evidence type="ECO:0000313" key="2">
    <source>
        <dbReference type="Proteomes" id="UP000002009"/>
    </source>
</evidence>
<dbReference type="SMART" id="SM01234">
    <property type="entry name" value="Haemolytic"/>
    <property type="match status" value="1"/>
</dbReference>
<dbReference type="OMA" id="FHPGGHD"/>
<dbReference type="RefSeq" id="XP_002501616.1">
    <property type="nucleotide sequence ID" value="XM_002501570.1"/>
</dbReference>
<protein>
    <recommendedName>
        <fullName evidence="3">Membrane protein insertion efficiency factor YidD</fullName>
    </recommendedName>
</protein>
<organism evidence="1 2">
    <name type="scientific">Micromonas commoda (strain RCC299 / NOUM17 / CCMP2709)</name>
    <name type="common">Picoplanktonic green alga</name>
    <dbReference type="NCBI Taxonomy" id="296587"/>
    <lineage>
        <taxon>Eukaryota</taxon>
        <taxon>Viridiplantae</taxon>
        <taxon>Chlorophyta</taxon>
        <taxon>Mamiellophyceae</taxon>
        <taxon>Mamiellales</taxon>
        <taxon>Mamiellaceae</taxon>
        <taxon>Micromonas</taxon>
    </lineage>
</organism>
<keyword evidence="2" id="KW-1185">Reference proteome</keyword>
<evidence type="ECO:0000313" key="1">
    <source>
        <dbReference type="EMBL" id="ACO62874.1"/>
    </source>
</evidence>